<evidence type="ECO:0000256" key="1">
    <source>
        <dbReference type="ARBA" id="ARBA00004123"/>
    </source>
</evidence>
<feature type="region of interest" description="Disordered" evidence="7">
    <location>
        <begin position="1094"/>
        <end position="1120"/>
    </location>
</feature>
<dbReference type="InterPro" id="IPR018501">
    <property type="entry name" value="DDT_dom"/>
</dbReference>
<proteinExistence type="predicted"/>
<evidence type="ECO:0000256" key="3">
    <source>
        <dbReference type="ARBA" id="ARBA00022771"/>
    </source>
</evidence>
<dbReference type="PANTHER" id="PTHR46508:SF5">
    <property type="entry name" value="PHD-FINGER AND DNA BINDING DOMAIN-CONTAINING PROTEIN"/>
    <property type="match status" value="1"/>
</dbReference>
<evidence type="ECO:0000256" key="6">
    <source>
        <dbReference type="PROSITE-ProRule" id="PRU00146"/>
    </source>
</evidence>
<reference evidence="10 11" key="1">
    <citation type="journal article" date="2018" name="Mol. Plant">
        <title>The genome of Artemisia annua provides insight into the evolution of Asteraceae family and artemisinin biosynthesis.</title>
        <authorList>
            <person name="Shen Q."/>
            <person name="Zhang L."/>
            <person name="Liao Z."/>
            <person name="Wang S."/>
            <person name="Yan T."/>
            <person name="Shi P."/>
            <person name="Liu M."/>
            <person name="Fu X."/>
            <person name="Pan Q."/>
            <person name="Wang Y."/>
            <person name="Lv Z."/>
            <person name="Lu X."/>
            <person name="Zhang F."/>
            <person name="Jiang W."/>
            <person name="Ma Y."/>
            <person name="Chen M."/>
            <person name="Hao X."/>
            <person name="Li L."/>
            <person name="Tang Y."/>
            <person name="Lv G."/>
            <person name="Zhou Y."/>
            <person name="Sun X."/>
            <person name="Brodelius P.E."/>
            <person name="Rose J.K.C."/>
            <person name="Tang K."/>
        </authorList>
    </citation>
    <scope>NUCLEOTIDE SEQUENCE [LARGE SCALE GENOMIC DNA]</scope>
    <source>
        <strain evidence="11">cv. Huhao1</strain>
        <tissue evidence="10">Leaf</tissue>
    </source>
</reference>
<evidence type="ECO:0000259" key="9">
    <source>
        <dbReference type="PROSITE" id="PS50827"/>
    </source>
</evidence>
<protein>
    <submittedName>
        <fullName evidence="10">DDT domain-containing protein</fullName>
    </submittedName>
</protein>
<feature type="compositionally biased region" description="Acidic residues" evidence="7">
    <location>
        <begin position="1363"/>
        <end position="1384"/>
    </location>
</feature>
<dbReference type="PROSITE" id="PS50016">
    <property type="entry name" value="ZF_PHD_2"/>
    <property type="match status" value="1"/>
</dbReference>
<evidence type="ECO:0000256" key="5">
    <source>
        <dbReference type="ARBA" id="ARBA00023242"/>
    </source>
</evidence>
<feature type="region of interest" description="Disordered" evidence="7">
    <location>
        <begin position="1335"/>
        <end position="1488"/>
    </location>
</feature>
<dbReference type="SMART" id="SM00571">
    <property type="entry name" value="DDT"/>
    <property type="match status" value="1"/>
</dbReference>
<feature type="region of interest" description="Disordered" evidence="7">
    <location>
        <begin position="44"/>
        <end position="110"/>
    </location>
</feature>
<comment type="subcellular location">
    <subcellularLocation>
        <location evidence="1">Nucleus</location>
    </subcellularLocation>
</comment>
<keyword evidence="11" id="KW-1185">Reference proteome</keyword>
<feature type="compositionally biased region" description="Basic residues" evidence="7">
    <location>
        <begin position="1094"/>
        <end position="1109"/>
    </location>
</feature>
<feature type="domain" description="PHD-type" evidence="8">
    <location>
        <begin position="365"/>
        <end position="412"/>
    </location>
</feature>
<feature type="region of interest" description="Disordered" evidence="7">
    <location>
        <begin position="331"/>
        <end position="354"/>
    </location>
</feature>
<name>A0A2U1LVQ5_ARTAN</name>
<keyword evidence="2" id="KW-0479">Metal-binding</keyword>
<dbReference type="InterPro" id="IPR019786">
    <property type="entry name" value="Zinc_finger_PHD-type_CS"/>
</dbReference>
<evidence type="ECO:0000256" key="7">
    <source>
        <dbReference type="SAM" id="MobiDB-lite"/>
    </source>
</evidence>
<evidence type="ECO:0000313" key="11">
    <source>
        <dbReference type="Proteomes" id="UP000245207"/>
    </source>
</evidence>
<dbReference type="PROSITE" id="PS50827">
    <property type="entry name" value="DDT"/>
    <property type="match status" value="1"/>
</dbReference>
<dbReference type="PANTHER" id="PTHR46508">
    <property type="entry name" value="PHD FINGER FAMILY PROTEIN"/>
    <property type="match status" value="1"/>
</dbReference>
<dbReference type="PROSITE" id="PS01359">
    <property type="entry name" value="ZF_PHD_1"/>
    <property type="match status" value="1"/>
</dbReference>
<keyword evidence="5" id="KW-0539">Nucleus</keyword>
<dbReference type="Pfam" id="PF00628">
    <property type="entry name" value="PHD"/>
    <property type="match status" value="1"/>
</dbReference>
<feature type="compositionally biased region" description="Basic residues" evidence="7">
    <location>
        <begin position="83"/>
        <end position="92"/>
    </location>
</feature>
<dbReference type="InterPro" id="IPR019787">
    <property type="entry name" value="Znf_PHD-finger"/>
</dbReference>
<dbReference type="Pfam" id="PF02791">
    <property type="entry name" value="DDT"/>
    <property type="match status" value="1"/>
</dbReference>
<dbReference type="OrthoDB" id="784962at2759"/>
<accession>A0A2U1LVQ5</accession>
<dbReference type="CDD" id="cd15539">
    <property type="entry name" value="PHD1_AIRE"/>
    <property type="match status" value="1"/>
</dbReference>
<feature type="region of interest" description="Disordered" evidence="7">
    <location>
        <begin position="557"/>
        <end position="582"/>
    </location>
</feature>
<dbReference type="InterPro" id="IPR013083">
    <property type="entry name" value="Znf_RING/FYVE/PHD"/>
</dbReference>
<evidence type="ECO:0000256" key="2">
    <source>
        <dbReference type="ARBA" id="ARBA00022723"/>
    </source>
</evidence>
<dbReference type="Pfam" id="PF24294">
    <property type="entry name" value="Chromo_PTM"/>
    <property type="match status" value="1"/>
</dbReference>
<feature type="compositionally biased region" description="Basic residues" evidence="7">
    <location>
        <begin position="1140"/>
        <end position="1158"/>
    </location>
</feature>
<dbReference type="GO" id="GO:0008270">
    <property type="term" value="F:zinc ion binding"/>
    <property type="evidence" value="ECO:0007669"/>
    <property type="project" value="UniProtKB-KW"/>
</dbReference>
<organism evidence="10 11">
    <name type="scientific">Artemisia annua</name>
    <name type="common">Sweet wormwood</name>
    <dbReference type="NCBI Taxonomy" id="35608"/>
    <lineage>
        <taxon>Eukaryota</taxon>
        <taxon>Viridiplantae</taxon>
        <taxon>Streptophyta</taxon>
        <taxon>Embryophyta</taxon>
        <taxon>Tracheophyta</taxon>
        <taxon>Spermatophyta</taxon>
        <taxon>Magnoliopsida</taxon>
        <taxon>eudicotyledons</taxon>
        <taxon>Gunneridae</taxon>
        <taxon>Pentapetalae</taxon>
        <taxon>asterids</taxon>
        <taxon>campanulids</taxon>
        <taxon>Asterales</taxon>
        <taxon>Asteraceae</taxon>
        <taxon>Asteroideae</taxon>
        <taxon>Anthemideae</taxon>
        <taxon>Artemisiinae</taxon>
        <taxon>Artemisia</taxon>
    </lineage>
</organism>
<dbReference type="EMBL" id="PKPP01007547">
    <property type="protein sequence ID" value="PWA53080.1"/>
    <property type="molecule type" value="Genomic_DNA"/>
</dbReference>
<evidence type="ECO:0000259" key="8">
    <source>
        <dbReference type="PROSITE" id="PS50016"/>
    </source>
</evidence>
<dbReference type="GO" id="GO:0005634">
    <property type="term" value="C:nucleus"/>
    <property type="evidence" value="ECO:0007669"/>
    <property type="project" value="UniProtKB-SubCell"/>
</dbReference>
<keyword evidence="3 6" id="KW-0863">Zinc-finger</keyword>
<gene>
    <name evidence="10" type="ORF">CTI12_AA295530</name>
</gene>
<dbReference type="InterPro" id="IPR011011">
    <property type="entry name" value="Znf_FYVE_PHD"/>
</dbReference>
<dbReference type="CDD" id="cd15489">
    <property type="entry name" value="PHD_SF"/>
    <property type="match status" value="1"/>
</dbReference>
<dbReference type="SMART" id="SM00249">
    <property type="entry name" value="PHD"/>
    <property type="match status" value="2"/>
</dbReference>
<evidence type="ECO:0000256" key="4">
    <source>
        <dbReference type="ARBA" id="ARBA00022833"/>
    </source>
</evidence>
<feature type="domain" description="DDT" evidence="9">
    <location>
        <begin position="175"/>
        <end position="235"/>
    </location>
</feature>
<comment type="caution">
    <text evidence="10">The sequence shown here is derived from an EMBL/GenBank/DDBJ whole genome shotgun (WGS) entry which is preliminary data.</text>
</comment>
<dbReference type="InterPro" id="IPR056618">
    <property type="entry name" value="Chromo_PTM"/>
</dbReference>
<sequence>MDKFDNFSTNCDLGHDNCDKGNGDLNLDIENYLVFKKDMEVDDGEIKNEDVDVGGYPKETKVKDDNQTLNNNNDNDESLGNSGKKRGRKRKKIFDSPKMGGGESGLRRSARRQAMISAEKHHDLKPIKYDDVSPVISVVSEDQPTISGCEELEEPSIVPTKLEFPPSTGNVNLDGLPVLDLFAVYAFLRSFSTILFLSPFELRDFVESIRSKSPTLLFDSIHVTLLRILRKRLEFQSSEDSTSATNCLRDLNWDLLDLITWPIYMAEYLLMKPDFDHALLKSFKTDYHKQSEFVKVELLQYICDDVIEIEAISLELNRRIMVGQPANAVDPDLRTKSPASKKRRRKSGSSGMSEEVIDEISDLNSDECCLCKMDGNLICCDGCPAAYHSKCVGIATNLLPEGNWYCPECVVRKKNPEVDVAKSIRGADFLGVDPHGRSYYSSCGYLLVSDNCDAETSFHYYHMNDLTALIDALNLFKGYKTISNAITKHWRLYTKLHGERGKLDSKNASSCVDPLLKVAAESSETCMETDRPLAHSAGSSELSEVVTCTQAAPKTRRKLNRSSRVVGKNVDSSNNGSELSKLPTKEGMSQLEIGYLNLYSFARVASSVARDWIPKPSDKASQTPTKSLEELISIQIKIITKTSVDFCWSNIRKLSVDARKEKCGWCLACKFPTDDGNCLFFVNNPIDVGSFTSEVLGFDSTISRNNRLTDCMCHILYIEERLHGLLLGPWLNPHFPKIYRKSFSEASDIVTVKDLLLMLESNIWLRALSDEWPKHVDSVVTVGSASHFVAKIRMNSKNLIGKKRSISDSEPHSLKNASTGIGLYWWRGGRLTRKLFNWKVLPRSLACKAARQGGGRKIDGILYPENSEYPKRTKAIAWRASVESAVTVEQLALQIRELDANIKWEEIENTSHLAKMDKESKKSMRSFRKAIVRRKSLEGASVKYLLDFGKRRFIPDAVVKYGSKIEEPSSERKKYWVEEPYVPLFLVKPFEDRRIAYKSNKMSLSCLPVSKRVVKPAKKDVFSYLLSKPEKPENHPCGHCNKDVPVRDAISCRYCEGYFHKRHARKTRGGTYTCYKCHVDHTLKARPKKGKFYSQKTKKVSKTSKKVGKGKQSVRTQANSKAVVVPLRRSARTAKIVPLKSKKKPVKKKKKYGGKKKQLTYTVNVADKPKSKRGRPRKIKKESLKKKRTQLHAPFWLNGLHLSRNPDDERVTEFRTKNHLVPFALLDSISQPKCSLCDEPGFRSALNYINCETCREWYHGDAFGLKDEYTVALIGFKCHKCRERTPPVCPHLHSIIYEPNLGEEKNVLGTESGNEVSSEVLLRQEIDTVEGQKDLLSVEASPKQLDAETLPDSERVGNGPDTQGEEAENGPDANGDDAENESDAQGEYVENRPDAQADNAENEGSGPDAQEGDAENGPDAQADNAENEGSGPDAQEGNAENRSDAQADNAENEGSGPDAQGGNAENGPDAQGDVQNGQGLVPADALIEPCEDSASIDSLLPSKDVLEESLLTHKELSAAVAQNGSIKAKESSTGIVD</sequence>
<feature type="region of interest" description="Disordered" evidence="7">
    <location>
        <begin position="1140"/>
        <end position="1159"/>
    </location>
</feature>
<dbReference type="STRING" id="35608.A0A2U1LVQ5"/>
<dbReference type="Proteomes" id="UP000245207">
    <property type="component" value="Unassembled WGS sequence"/>
</dbReference>
<evidence type="ECO:0000313" key="10">
    <source>
        <dbReference type="EMBL" id="PWA53080.1"/>
    </source>
</evidence>
<dbReference type="Gene3D" id="3.30.40.10">
    <property type="entry name" value="Zinc/RING finger domain, C3HC4 (zinc finger)"/>
    <property type="match status" value="2"/>
</dbReference>
<dbReference type="SUPFAM" id="SSF57903">
    <property type="entry name" value="FYVE/PHD zinc finger"/>
    <property type="match status" value="2"/>
</dbReference>
<dbReference type="InterPro" id="IPR001965">
    <property type="entry name" value="Znf_PHD"/>
</dbReference>
<keyword evidence="4" id="KW-0862">Zinc</keyword>